<keyword evidence="2" id="KW-1185">Reference proteome</keyword>
<name>A0ACC0HTS1_9ERIC</name>
<accession>A0ACC0HTS1</accession>
<sequence length="227" mass="26346">MEEANNNNNNVVLLNFWPSSYGMRVKIALAEKGIEYEAREEENLWGDKSPLLLEMNPVYKTVPVLIHNGKSVCESLVIVQYIDDTWHGNSPLLPSDPYERSQARFWADYICKKLYNIAYKVWKVKGEEQEAFKKELMECLKTLEEELGDKTYFGGDTFGYVDVVLVSLSPWFYTIETFANFSIETESPKIVSWVKRCMERESVSKSLPDPQQIYGFALEYKQKFGIE</sequence>
<gene>
    <name evidence="1" type="ORF">LOK49_LG05G01537</name>
</gene>
<evidence type="ECO:0000313" key="2">
    <source>
        <dbReference type="Proteomes" id="UP001060215"/>
    </source>
</evidence>
<evidence type="ECO:0000313" key="1">
    <source>
        <dbReference type="EMBL" id="KAI8016119.1"/>
    </source>
</evidence>
<proteinExistence type="predicted"/>
<comment type="caution">
    <text evidence="1">The sequence shown here is derived from an EMBL/GenBank/DDBJ whole genome shotgun (WGS) entry which is preliminary data.</text>
</comment>
<organism evidence="1 2">
    <name type="scientific">Camellia lanceoleosa</name>
    <dbReference type="NCBI Taxonomy" id="1840588"/>
    <lineage>
        <taxon>Eukaryota</taxon>
        <taxon>Viridiplantae</taxon>
        <taxon>Streptophyta</taxon>
        <taxon>Embryophyta</taxon>
        <taxon>Tracheophyta</taxon>
        <taxon>Spermatophyta</taxon>
        <taxon>Magnoliopsida</taxon>
        <taxon>eudicotyledons</taxon>
        <taxon>Gunneridae</taxon>
        <taxon>Pentapetalae</taxon>
        <taxon>asterids</taxon>
        <taxon>Ericales</taxon>
        <taxon>Theaceae</taxon>
        <taxon>Camellia</taxon>
    </lineage>
</organism>
<reference evidence="1 2" key="1">
    <citation type="journal article" date="2022" name="Plant J.">
        <title>Chromosome-level genome of Camellia lanceoleosa provides a valuable resource for understanding genome evolution and self-incompatibility.</title>
        <authorList>
            <person name="Gong W."/>
            <person name="Xiao S."/>
            <person name="Wang L."/>
            <person name="Liao Z."/>
            <person name="Chang Y."/>
            <person name="Mo W."/>
            <person name="Hu G."/>
            <person name="Li W."/>
            <person name="Zhao G."/>
            <person name="Zhu H."/>
            <person name="Hu X."/>
            <person name="Ji K."/>
            <person name="Xiang X."/>
            <person name="Song Q."/>
            <person name="Yuan D."/>
            <person name="Jin S."/>
            <person name="Zhang L."/>
        </authorList>
    </citation>
    <scope>NUCLEOTIDE SEQUENCE [LARGE SCALE GENOMIC DNA]</scope>
    <source>
        <strain evidence="1">SQ_2022a</strain>
    </source>
</reference>
<dbReference type="EMBL" id="CM045761">
    <property type="protein sequence ID" value="KAI8016119.1"/>
    <property type="molecule type" value="Genomic_DNA"/>
</dbReference>
<dbReference type="Proteomes" id="UP001060215">
    <property type="component" value="Chromosome 4"/>
</dbReference>
<protein>
    <submittedName>
        <fullName evidence="1">Glutathione S-transferase parA</fullName>
    </submittedName>
</protein>